<dbReference type="PANTHER" id="PTHR30329">
    <property type="entry name" value="STATOR ELEMENT OF FLAGELLAR MOTOR COMPLEX"/>
    <property type="match status" value="1"/>
</dbReference>
<gene>
    <name evidence="3" type="ORF">BC781_102246</name>
</gene>
<feature type="domain" description="OmpA-like" evidence="2">
    <location>
        <begin position="392"/>
        <end position="508"/>
    </location>
</feature>
<evidence type="ECO:0000313" key="3">
    <source>
        <dbReference type="EMBL" id="PWJ42701.1"/>
    </source>
</evidence>
<keyword evidence="4" id="KW-1185">Reference proteome</keyword>
<evidence type="ECO:0000259" key="2">
    <source>
        <dbReference type="PROSITE" id="PS51123"/>
    </source>
</evidence>
<evidence type="ECO:0000256" key="1">
    <source>
        <dbReference type="PROSITE-ProRule" id="PRU00473"/>
    </source>
</evidence>
<dbReference type="EMBL" id="QGDO01000002">
    <property type="protein sequence ID" value="PWJ42701.1"/>
    <property type="molecule type" value="Genomic_DNA"/>
</dbReference>
<dbReference type="PROSITE" id="PS51123">
    <property type="entry name" value="OMPA_2"/>
    <property type="match status" value="1"/>
</dbReference>
<dbReference type="PANTHER" id="PTHR30329:SF21">
    <property type="entry name" value="LIPOPROTEIN YIAD-RELATED"/>
    <property type="match status" value="1"/>
</dbReference>
<organism evidence="3 4">
    <name type="scientific">Sediminitomix flava</name>
    <dbReference type="NCBI Taxonomy" id="379075"/>
    <lineage>
        <taxon>Bacteria</taxon>
        <taxon>Pseudomonadati</taxon>
        <taxon>Bacteroidota</taxon>
        <taxon>Cytophagia</taxon>
        <taxon>Cytophagales</taxon>
        <taxon>Flammeovirgaceae</taxon>
        <taxon>Sediminitomix</taxon>
    </lineage>
</organism>
<keyword evidence="1" id="KW-0472">Membrane</keyword>
<sequence>MKQLKTDRRYKRYSISIMISFSLLFCLSVQEGKAQALPFFQLSGYGWEQLNPAHHLLLERGTFQVLHRKQSPLPGVDYRQTSVGFSSPIQTKTSQIGLSVNYLNDDFSLTEYQQVHLLQAALSYALPLNKQQKLGLGLSTTFFQQQWDYNNYSTGSQWVPNVGYDPTQATGEALSGTLIGNYWGLNAGMMWSYTPKNYSKPSVYLGVSGYFLNKPSIDIVAEENVLQPIYSIQAGSRHFLNKSWELRPQLVFRQDYKETWISFGSDLVYQFDNYNPNDPIGSGAIGLNLRAENRGLMAAGIMFEQSTFAIGASYEFVLSSEVVKRPALEAGITLYPFRMNKKRRVVQPKNQVDRNSDEWVAYERKFDQFNTPQPKEEVKEPQIEIATEDEIKRAKMKPIKYTLYFEFNKIVLDAISQKQLDYTLLLLKDNPQLHVDVVGHSDNVGSFEAKERVAWFRANYVYRYLKKKGISKEQMKLISEADRMPIVSNDTAENRAKNRRVELLIFEP</sequence>
<dbReference type="Gene3D" id="3.30.1330.60">
    <property type="entry name" value="OmpA-like domain"/>
    <property type="match status" value="1"/>
</dbReference>
<dbReference type="InterPro" id="IPR019861">
    <property type="entry name" value="PorP/SprF_Bacteroidetes"/>
</dbReference>
<dbReference type="Proteomes" id="UP000245535">
    <property type="component" value="Unassembled WGS sequence"/>
</dbReference>
<name>A0A315ZAX5_SEDFL</name>
<accession>A0A315ZAX5</accession>
<dbReference type="NCBIfam" id="TIGR03519">
    <property type="entry name" value="T9SS_PorP_fam"/>
    <property type="match status" value="1"/>
</dbReference>
<reference evidence="3 4" key="1">
    <citation type="submission" date="2018-03" db="EMBL/GenBank/DDBJ databases">
        <title>Genomic Encyclopedia of Archaeal and Bacterial Type Strains, Phase II (KMG-II): from individual species to whole genera.</title>
        <authorList>
            <person name="Goeker M."/>
        </authorList>
    </citation>
    <scope>NUCLEOTIDE SEQUENCE [LARGE SCALE GENOMIC DNA]</scope>
    <source>
        <strain evidence="3 4">DSM 28229</strain>
    </source>
</reference>
<evidence type="ECO:0000313" key="4">
    <source>
        <dbReference type="Proteomes" id="UP000245535"/>
    </source>
</evidence>
<dbReference type="Pfam" id="PF00691">
    <property type="entry name" value="OmpA"/>
    <property type="match status" value="1"/>
</dbReference>
<dbReference type="AlphaFoldDB" id="A0A315ZAX5"/>
<comment type="caution">
    <text evidence="3">The sequence shown here is derived from an EMBL/GenBank/DDBJ whole genome shotgun (WGS) entry which is preliminary data.</text>
</comment>
<dbReference type="SUPFAM" id="SSF103088">
    <property type="entry name" value="OmpA-like"/>
    <property type="match status" value="1"/>
</dbReference>
<dbReference type="InterPro" id="IPR006665">
    <property type="entry name" value="OmpA-like"/>
</dbReference>
<dbReference type="InterPro" id="IPR050330">
    <property type="entry name" value="Bact_OuterMem_StrucFunc"/>
</dbReference>
<dbReference type="GO" id="GO:0016020">
    <property type="term" value="C:membrane"/>
    <property type="evidence" value="ECO:0007669"/>
    <property type="project" value="UniProtKB-UniRule"/>
</dbReference>
<dbReference type="Pfam" id="PF11751">
    <property type="entry name" value="PorP_SprF"/>
    <property type="match status" value="1"/>
</dbReference>
<proteinExistence type="predicted"/>
<dbReference type="CDD" id="cd07185">
    <property type="entry name" value="OmpA_C-like"/>
    <property type="match status" value="1"/>
</dbReference>
<protein>
    <submittedName>
        <fullName evidence="3">Type IX secretion system PorP/SprF family membrane protein</fullName>
    </submittedName>
</protein>
<dbReference type="InterPro" id="IPR036737">
    <property type="entry name" value="OmpA-like_sf"/>
</dbReference>